<gene>
    <name evidence="1" type="ORF">HPB50_006058</name>
</gene>
<evidence type="ECO:0000313" key="1">
    <source>
        <dbReference type="EMBL" id="KAH6932457.1"/>
    </source>
</evidence>
<keyword evidence="2" id="KW-1185">Reference proteome</keyword>
<accession>A0ACB7SEE8</accession>
<evidence type="ECO:0000313" key="2">
    <source>
        <dbReference type="Proteomes" id="UP000821845"/>
    </source>
</evidence>
<dbReference type="Proteomes" id="UP000821845">
    <property type="component" value="Chromosome 4"/>
</dbReference>
<protein>
    <submittedName>
        <fullName evidence="1">Uncharacterized protein</fullName>
    </submittedName>
</protein>
<dbReference type="EMBL" id="CM023484">
    <property type="protein sequence ID" value="KAH6932457.1"/>
    <property type="molecule type" value="Genomic_DNA"/>
</dbReference>
<proteinExistence type="predicted"/>
<sequence>MAIALAILHGTETDSLIILDAETGIRNYRKGCISAGAARALNAEAKDFQDGTISTKTLKWFPAHMGDLDRQKPEIPDSLNERAHRVARRLTHRDTFREADTHGVFRGDPVTAKQIYMTTAIQDNTDLMLTAVRSLPPSRHVCAEWSLLSDFLSVVGGHEQCDISCAAALMVNLPAAAQRFH</sequence>
<organism evidence="1 2">
    <name type="scientific">Hyalomma asiaticum</name>
    <name type="common">Tick</name>
    <dbReference type="NCBI Taxonomy" id="266040"/>
    <lineage>
        <taxon>Eukaryota</taxon>
        <taxon>Metazoa</taxon>
        <taxon>Ecdysozoa</taxon>
        <taxon>Arthropoda</taxon>
        <taxon>Chelicerata</taxon>
        <taxon>Arachnida</taxon>
        <taxon>Acari</taxon>
        <taxon>Parasitiformes</taxon>
        <taxon>Ixodida</taxon>
        <taxon>Ixodoidea</taxon>
        <taxon>Ixodidae</taxon>
        <taxon>Hyalomminae</taxon>
        <taxon>Hyalomma</taxon>
    </lineage>
</organism>
<reference evidence="1" key="1">
    <citation type="submission" date="2020-05" db="EMBL/GenBank/DDBJ databases">
        <title>Large-scale comparative analyses of tick genomes elucidate their genetic diversity and vector capacities.</title>
        <authorList>
            <person name="Jia N."/>
            <person name="Wang J."/>
            <person name="Shi W."/>
            <person name="Du L."/>
            <person name="Sun Y."/>
            <person name="Zhan W."/>
            <person name="Jiang J."/>
            <person name="Wang Q."/>
            <person name="Zhang B."/>
            <person name="Ji P."/>
            <person name="Sakyi L.B."/>
            <person name="Cui X."/>
            <person name="Yuan T."/>
            <person name="Jiang B."/>
            <person name="Yang W."/>
            <person name="Lam T.T.-Y."/>
            <person name="Chang Q."/>
            <person name="Ding S."/>
            <person name="Wang X."/>
            <person name="Zhu J."/>
            <person name="Ruan X."/>
            <person name="Zhao L."/>
            <person name="Wei J."/>
            <person name="Que T."/>
            <person name="Du C."/>
            <person name="Cheng J."/>
            <person name="Dai P."/>
            <person name="Han X."/>
            <person name="Huang E."/>
            <person name="Gao Y."/>
            <person name="Liu J."/>
            <person name="Shao H."/>
            <person name="Ye R."/>
            <person name="Li L."/>
            <person name="Wei W."/>
            <person name="Wang X."/>
            <person name="Wang C."/>
            <person name="Yang T."/>
            <person name="Huo Q."/>
            <person name="Li W."/>
            <person name="Guo W."/>
            <person name="Chen H."/>
            <person name="Zhou L."/>
            <person name="Ni X."/>
            <person name="Tian J."/>
            <person name="Zhou Y."/>
            <person name="Sheng Y."/>
            <person name="Liu T."/>
            <person name="Pan Y."/>
            <person name="Xia L."/>
            <person name="Li J."/>
            <person name="Zhao F."/>
            <person name="Cao W."/>
        </authorList>
    </citation>
    <scope>NUCLEOTIDE SEQUENCE</scope>
    <source>
        <strain evidence="1">Hyas-2018</strain>
    </source>
</reference>
<name>A0ACB7SEE8_HYAAI</name>
<comment type="caution">
    <text evidence="1">The sequence shown here is derived from an EMBL/GenBank/DDBJ whole genome shotgun (WGS) entry which is preliminary data.</text>
</comment>